<name>A0A096P971_OSTTA</name>
<dbReference type="OrthoDB" id="10410376at2759"/>
<dbReference type="SUPFAM" id="SSF48452">
    <property type="entry name" value="TPR-like"/>
    <property type="match status" value="1"/>
</dbReference>
<feature type="region of interest" description="Disordered" evidence="1">
    <location>
        <begin position="478"/>
        <end position="500"/>
    </location>
</feature>
<protein>
    <submittedName>
        <fullName evidence="2">Tetratricopeptide repeat</fullName>
    </submittedName>
</protein>
<dbReference type="GeneID" id="9838023"/>
<organism evidence="2 3">
    <name type="scientific">Ostreococcus tauri</name>
    <name type="common">Marine green alga</name>
    <dbReference type="NCBI Taxonomy" id="70448"/>
    <lineage>
        <taxon>Eukaryota</taxon>
        <taxon>Viridiplantae</taxon>
        <taxon>Chlorophyta</taxon>
        <taxon>Mamiellophyceae</taxon>
        <taxon>Mamiellales</taxon>
        <taxon>Bathycoccaceae</taxon>
        <taxon>Ostreococcus</taxon>
    </lineage>
</organism>
<dbReference type="Proteomes" id="UP000009170">
    <property type="component" value="Unassembled WGS sequence"/>
</dbReference>
<gene>
    <name evidence="2" type="ORF">OT_ostta17g00490</name>
</gene>
<reference evidence="3" key="1">
    <citation type="journal article" date="2006" name="Proc. Natl. Acad. Sci. U.S.A.">
        <title>Genome analysis of the smallest free-living eukaryote Ostreococcus tauri unveils many unique features.</title>
        <authorList>
            <person name="Derelle E."/>
            <person name="Ferraz C."/>
            <person name="Rombauts S."/>
            <person name="Rouze P."/>
            <person name="Worden A.Z."/>
            <person name="Robbens S."/>
            <person name="Partensky F."/>
            <person name="Degroeve S."/>
            <person name="Echeynie S."/>
            <person name="Cooke R."/>
            <person name="Saeys Y."/>
            <person name="Wuyts J."/>
            <person name="Jabbari K."/>
            <person name="Bowler C."/>
            <person name="Panaud O."/>
            <person name="Piegu B."/>
            <person name="Ball S.G."/>
            <person name="Ral J.-P."/>
            <person name="Bouget F.-Y."/>
            <person name="Piganeau G."/>
            <person name="De Baets B."/>
            <person name="Picard A."/>
            <person name="Delseny M."/>
            <person name="Demaille J."/>
            <person name="Van de Peer Y."/>
            <person name="Moreau H."/>
        </authorList>
    </citation>
    <scope>NUCLEOTIDE SEQUENCE [LARGE SCALE GENOMIC DNA]</scope>
    <source>
        <strain evidence="3">OTTH 0595 / CCAP 157/2 / RCC745</strain>
    </source>
</reference>
<dbReference type="EMBL" id="CAID01000017">
    <property type="protein sequence ID" value="CEG00518.1"/>
    <property type="molecule type" value="Genomic_DNA"/>
</dbReference>
<dbReference type="RefSeq" id="XP_003083817.2">
    <property type="nucleotide sequence ID" value="XM_003083769.2"/>
</dbReference>
<reference evidence="2 3" key="2">
    <citation type="journal article" date="2014" name="BMC Genomics">
        <title>An improved genome of the model marine alga Ostreococcus tauri unfolds by assessing Illumina de novo assemblies.</title>
        <authorList>
            <person name="Blanc-Mathieu R."/>
            <person name="Verhelst B."/>
            <person name="Derelle E."/>
            <person name="Rombauts S."/>
            <person name="Bouget F.Y."/>
            <person name="Carre I."/>
            <person name="Chateau A."/>
            <person name="Eyre-Walker A."/>
            <person name="Grimsley N."/>
            <person name="Moreau H."/>
            <person name="Piegu B."/>
            <person name="Rivals E."/>
            <person name="Schackwitz W."/>
            <person name="Van de Peer Y."/>
            <person name="Piganeau G."/>
        </authorList>
    </citation>
    <scope>NUCLEOTIDE SEQUENCE [LARGE SCALE GENOMIC DNA]</scope>
    <source>
        <strain evidence="3">OTTH 0595 / CCAP 157/2 / RCC745</strain>
    </source>
</reference>
<accession>A0A096P971</accession>
<evidence type="ECO:0000313" key="3">
    <source>
        <dbReference type="Proteomes" id="UP000009170"/>
    </source>
</evidence>
<proteinExistence type="predicted"/>
<comment type="caution">
    <text evidence="2">The sequence shown here is derived from an EMBL/GenBank/DDBJ whole genome shotgun (WGS) entry which is preliminary data.</text>
</comment>
<dbReference type="Gene3D" id="1.25.40.10">
    <property type="entry name" value="Tetratricopeptide repeat domain"/>
    <property type="match status" value="2"/>
</dbReference>
<dbReference type="SMART" id="SM00028">
    <property type="entry name" value="TPR"/>
    <property type="match status" value="3"/>
</dbReference>
<evidence type="ECO:0000256" key="1">
    <source>
        <dbReference type="SAM" id="MobiDB-lite"/>
    </source>
</evidence>
<dbReference type="AlphaFoldDB" id="A0A096P971"/>
<feature type="compositionally biased region" description="Polar residues" evidence="1">
    <location>
        <begin position="489"/>
        <end position="500"/>
    </location>
</feature>
<dbReference type="InParanoid" id="A0A096P971"/>
<dbReference type="InterPro" id="IPR011990">
    <property type="entry name" value="TPR-like_helical_dom_sf"/>
</dbReference>
<keyword evidence="3" id="KW-1185">Reference proteome</keyword>
<dbReference type="KEGG" id="ota:OT_ostta17g00490"/>
<dbReference type="InterPro" id="IPR019734">
    <property type="entry name" value="TPR_rpt"/>
</dbReference>
<sequence length="600" mass="65704">MDVLGLSEKLAMESAASTSGGAMEGTLAEALKTLHRAERLRTSEAYDKARETYDACLREISNAWMNGTAETSALVASACGMLEGAEATRGACAVVAYRAAAGAALSGRALVAGRTGDWVAALRDAEAAIDCAPDYALTHARLGDILRETQVAGDAAVEYEKFAEALKGKRMNGLSRSSDFAGDSADELQRVASAHKCIEDEDWVRARRSMLYGAGVLFTERDDERIYRDRLLFLERAKTIFVMNNANETSKSSSDPKARGNGTGTWLDNAFSLAEFDNLSAYDRAHVCLTLGNIFGWIGDFAGASELYSCALSVISNTEMSDASEALDDLQPVLEANRVLCQYRNNQTTKAWRNVRKLMAVEQRKTFAPGFLRVAEIACSKKGWESAEQSFRIAGRLDASFQVRHKVLLSQRAALQDKPAVVDVEQFEELDKIQEGTEMDFSETPRFAQTSKQNSLNDKSVEEHYALAAEEIINELQEPNSPDSHDTTESTPHSKIFTGRTTRSLRMTEVLNDLDGGASKSRKRKTRSNTCSCTEMFSFLGWGSLDVRESSAEEEVFLASLLDPLPPPMANDDADDMDLDSIIEAATPAPIEVEESSQKR</sequence>
<evidence type="ECO:0000313" key="2">
    <source>
        <dbReference type="EMBL" id="CEG00518.1"/>
    </source>
</evidence>